<feature type="chain" id="PRO_5013140932" evidence="4">
    <location>
        <begin position="24"/>
        <end position="330"/>
    </location>
</feature>
<keyword evidence="7" id="KW-1185">Reference proteome</keyword>
<name>A0A1X7G1S9_9HYPH</name>
<dbReference type="GO" id="GO:0042597">
    <property type="term" value="C:periplasmic space"/>
    <property type="evidence" value="ECO:0007669"/>
    <property type="project" value="UniProtKB-SubCell"/>
</dbReference>
<dbReference type="SUPFAM" id="SSF53850">
    <property type="entry name" value="Periplasmic binding protein-like II"/>
    <property type="match status" value="1"/>
</dbReference>
<dbReference type="STRING" id="464029.SAMN02982989_0019"/>
<evidence type="ECO:0000259" key="5">
    <source>
        <dbReference type="Pfam" id="PF09084"/>
    </source>
</evidence>
<comment type="similarity">
    <text evidence="2">Belongs to the bacterial solute-binding protein SsuA/TauA family.</text>
</comment>
<dbReference type="EMBL" id="FXAF01000010">
    <property type="protein sequence ID" value="SMF62485.1"/>
    <property type="molecule type" value="Genomic_DNA"/>
</dbReference>
<proteinExistence type="inferred from homology"/>
<evidence type="ECO:0000256" key="3">
    <source>
        <dbReference type="ARBA" id="ARBA00022729"/>
    </source>
</evidence>
<dbReference type="InterPro" id="IPR015168">
    <property type="entry name" value="SsuA/THI5"/>
</dbReference>
<protein>
    <submittedName>
        <fullName evidence="6">ABC-type nitrate/sulfonate/bicarbonate transport system, substrate-binding protein</fullName>
    </submittedName>
</protein>
<dbReference type="PANTHER" id="PTHR30024">
    <property type="entry name" value="ALIPHATIC SULFONATES-BINDING PROTEIN-RELATED"/>
    <property type="match status" value="1"/>
</dbReference>
<evidence type="ECO:0000256" key="4">
    <source>
        <dbReference type="SAM" id="SignalP"/>
    </source>
</evidence>
<dbReference type="PANTHER" id="PTHR30024:SF47">
    <property type="entry name" value="TAURINE-BINDING PERIPLASMIC PROTEIN"/>
    <property type="match status" value="1"/>
</dbReference>
<accession>A0A1X7G1S9</accession>
<evidence type="ECO:0000256" key="2">
    <source>
        <dbReference type="ARBA" id="ARBA00010742"/>
    </source>
</evidence>
<dbReference type="Proteomes" id="UP000192903">
    <property type="component" value="Unassembled WGS sequence"/>
</dbReference>
<dbReference type="AlphaFoldDB" id="A0A1X7G1S9"/>
<organism evidence="6 7">
    <name type="scientific">Xaviernesmea oryzae</name>
    <dbReference type="NCBI Taxonomy" id="464029"/>
    <lineage>
        <taxon>Bacteria</taxon>
        <taxon>Pseudomonadati</taxon>
        <taxon>Pseudomonadota</taxon>
        <taxon>Alphaproteobacteria</taxon>
        <taxon>Hyphomicrobiales</taxon>
        <taxon>Rhizobiaceae</taxon>
        <taxon>Rhizobium/Agrobacterium group</taxon>
        <taxon>Xaviernesmea</taxon>
    </lineage>
</organism>
<dbReference type="OrthoDB" id="8877897at2"/>
<dbReference type="RefSeq" id="WP_085424052.1">
    <property type="nucleotide sequence ID" value="NZ_FXAF01000010.1"/>
</dbReference>
<evidence type="ECO:0000256" key="1">
    <source>
        <dbReference type="ARBA" id="ARBA00004418"/>
    </source>
</evidence>
<feature type="domain" description="SsuA/THI5-like" evidence="5">
    <location>
        <begin position="110"/>
        <end position="261"/>
    </location>
</feature>
<evidence type="ECO:0000313" key="7">
    <source>
        <dbReference type="Proteomes" id="UP000192903"/>
    </source>
</evidence>
<gene>
    <name evidence="6" type="ORF">SAMN02982989_0019</name>
</gene>
<reference evidence="7" key="1">
    <citation type="submission" date="2017-04" db="EMBL/GenBank/DDBJ databases">
        <authorList>
            <person name="Varghese N."/>
            <person name="Submissions S."/>
        </authorList>
    </citation>
    <scope>NUCLEOTIDE SEQUENCE [LARGE SCALE GENOMIC DNA]</scope>
    <source>
        <strain evidence="7">B4P</strain>
    </source>
</reference>
<comment type="subcellular location">
    <subcellularLocation>
        <location evidence="1">Periplasm</location>
    </subcellularLocation>
</comment>
<dbReference type="Pfam" id="PF09084">
    <property type="entry name" value="NMT1"/>
    <property type="match status" value="1"/>
</dbReference>
<evidence type="ECO:0000313" key="6">
    <source>
        <dbReference type="EMBL" id="SMF62485.1"/>
    </source>
</evidence>
<keyword evidence="3 4" id="KW-0732">Signal</keyword>
<sequence>MQMMRKAAFCAAMMLTVATGAFAAEKITVGAIADPGYHAAMWAVMNGKVKDANVEVTVSLMPIPAMIQASMTKQYDIIPNGVLAIPQMKEAGIDPLVIGTMIRHIPGPDNHTTDLWVKNDSPIKSPKDLKGKKIAVTSLEAQDVVSRRAVLSEKYGMNASAIGGDFTWVEIPAAQFEAALEAGRVDAVAFSNVLAYKVDKSGKYRSVLQGAKDLLEMYGGPMPTVLEMGYKEKMASRPEAYLAAAKLLRQSAQYMLTHQDEVFADVAPKYDMTPDQLKGWFSSYATMPYALGPTDKAVFVKAWKSGEKLGVLGSAPTDVEPFMWDKAIKE</sequence>
<feature type="signal peptide" evidence="4">
    <location>
        <begin position="1"/>
        <end position="23"/>
    </location>
</feature>
<dbReference type="Gene3D" id="3.40.190.10">
    <property type="entry name" value="Periplasmic binding protein-like II"/>
    <property type="match status" value="2"/>
</dbReference>